<evidence type="ECO:0000256" key="3">
    <source>
        <dbReference type="ARBA" id="ARBA00023098"/>
    </source>
</evidence>
<dbReference type="AlphaFoldDB" id="A0AAE0KA55"/>
<protein>
    <recommendedName>
        <fullName evidence="7">PNPLA domain-containing protein</fullName>
    </recommendedName>
</protein>
<feature type="non-terminal residue" evidence="8">
    <location>
        <position position="1"/>
    </location>
</feature>
<dbReference type="GO" id="GO:0019369">
    <property type="term" value="P:arachidonate metabolic process"/>
    <property type="evidence" value="ECO:0007669"/>
    <property type="project" value="TreeGrafter"/>
</dbReference>
<keyword evidence="1 4" id="KW-0378">Hydrolase</keyword>
<keyword evidence="2 4" id="KW-0442">Lipid degradation</keyword>
<dbReference type="SUPFAM" id="SSF52151">
    <property type="entry name" value="FabD/lysophospholipase-like"/>
    <property type="match status" value="1"/>
</dbReference>
<dbReference type="InterPro" id="IPR027417">
    <property type="entry name" value="P-loop_NTPase"/>
</dbReference>
<keyword evidence="6" id="KW-0732">Signal</keyword>
<sequence length="1210" mass="136192">MHYLWFFLLLRAEANGSLDGGGVRGVSSLLILHDIMAKIKERHGLAEIPKPCEFFHMIGGTSTGGLIAIMLGRLRMSTEEALQEYDLCSGKIFSSSNKKWTNATEKFKATTLERIIKEIVARRGLGEMMRDPENPPKGKTFVCTVSEREIAVPRLICSFPRDDSWDEDFEIWEAARATTAASRFFKHMKLKSGSKDEGFIDAAIGCNNPIEQLLSEAVRTLGTGRRLGCIVSIGTGTRAIEMQRASTGLRSITGFLPILKGTVMTLKNTATDGEARALAIQSRLAGFSGAFVRFVVPRAAEKVGLAEYEKIQTLKDMTAEYIDTVASSINETADALEKDNLEHGLTLGLIFDLDKDQLVLSTKRAQPMGRASRHFTGRADIVSRICSFFSPRGPGGGSQREFLLYGMGGAGKSEIALKVAEMLTDQHVLPPPLSYSCLRFKLRNIFFVHGTEEVTINQSYAEIARDLNLLGAPDADTQRKLVLQALAESDEDWLMIFDNCAVENPDRYIPRAKGNILYTARSKEKLLDLADECAQKVDPLEEPDAIKLLLTASGVAASHELSDEKRSALALEIVNELGRLPLAIAQVAAHIRETKCRLENFPEEYRAKKKRILSQKFKGASREDRAVFATFEMSYSAIAAIKRREGRTAKGITADMALRALDLMCFCHYDRIHVIFPTFALAEWELWSTPRSLVKILTGGALTSERDFFVGPPSDFANIVSIVEAVRLLEKYSLLKKASTASESLVTMHVLVHDWIRSRMDPKRERERALIALVTVLESIPISRSDVLHGSTLDTYFLQTVLPHALEVQKHYRIEDIRDEEYVGRLHLKFGYLLRSEKKFGRAEEEYLKAIRILKYELGGYHGHVAFCLRHLAELYLEMGRLGEAELAALEALDRAWIGTLAETTSDSREDESRQQHVAPEESIVSSDGPSSKGKGKDVGVDSRSHEQQLPDETTPKGLVGKGNDQGINRPHEEEMLKGAPLEGSSRESEPCVDSLDGEEELLPPQDGIREAQDSLLYFDFLMAVSDIEEAISRIYWEQDRFGASRKLLACALRRRKKFLKPAHLAIRRLEDELKSIDNPWDHQYWSRRYAEIEQSDPESRAKHYNSLHARAFMEYCAASQQKFAKTHNIPFNEEQYIISSMHYRFMHKSYTNVVGAYDRETLRAMRRRALFYLDHDVGDEAEEIARDCYERALKAYGESHRETIESLYT</sequence>
<comment type="caution">
    <text evidence="4">Lacks conserved residue(s) required for the propagation of feature annotation.</text>
</comment>
<dbReference type="Gene3D" id="3.40.1090.10">
    <property type="entry name" value="Cytosolic phospholipase A2 catalytic domain"/>
    <property type="match status" value="1"/>
</dbReference>
<feature type="compositionally biased region" description="Basic and acidic residues" evidence="5">
    <location>
        <begin position="935"/>
        <end position="949"/>
    </location>
</feature>
<dbReference type="PANTHER" id="PTHR24185">
    <property type="entry name" value="CALCIUM-INDEPENDENT PHOSPHOLIPASE A2-GAMMA"/>
    <property type="match status" value="1"/>
</dbReference>
<feature type="active site" description="Nucleophile" evidence="4">
    <location>
        <position position="62"/>
    </location>
</feature>
<dbReference type="GO" id="GO:0016020">
    <property type="term" value="C:membrane"/>
    <property type="evidence" value="ECO:0007669"/>
    <property type="project" value="TreeGrafter"/>
</dbReference>
<dbReference type="Gene3D" id="3.40.50.300">
    <property type="entry name" value="P-loop containing nucleotide triphosphate hydrolases"/>
    <property type="match status" value="1"/>
</dbReference>
<organism evidence="8 9">
    <name type="scientific">Podospora didyma</name>
    <dbReference type="NCBI Taxonomy" id="330526"/>
    <lineage>
        <taxon>Eukaryota</taxon>
        <taxon>Fungi</taxon>
        <taxon>Dikarya</taxon>
        <taxon>Ascomycota</taxon>
        <taxon>Pezizomycotina</taxon>
        <taxon>Sordariomycetes</taxon>
        <taxon>Sordariomycetidae</taxon>
        <taxon>Sordariales</taxon>
        <taxon>Podosporaceae</taxon>
        <taxon>Podospora</taxon>
    </lineage>
</organism>
<dbReference type="SUPFAM" id="SSF48452">
    <property type="entry name" value="TPR-like"/>
    <property type="match status" value="1"/>
</dbReference>
<comment type="caution">
    <text evidence="8">The sequence shown here is derived from an EMBL/GenBank/DDBJ whole genome shotgun (WGS) entry which is preliminary data.</text>
</comment>
<gene>
    <name evidence="8" type="ORF">B0H63DRAFT_401255</name>
</gene>
<evidence type="ECO:0000256" key="4">
    <source>
        <dbReference type="PROSITE-ProRule" id="PRU01161"/>
    </source>
</evidence>
<dbReference type="PANTHER" id="PTHR24185:SF1">
    <property type="entry name" value="CALCIUM-INDEPENDENT PHOSPHOLIPASE A2-GAMMA"/>
    <property type="match status" value="1"/>
</dbReference>
<feature type="signal peptide" evidence="6">
    <location>
        <begin position="1"/>
        <end position="16"/>
    </location>
</feature>
<dbReference type="InterPro" id="IPR011990">
    <property type="entry name" value="TPR-like_helical_dom_sf"/>
</dbReference>
<dbReference type="Pfam" id="PF01734">
    <property type="entry name" value="Patatin"/>
    <property type="match status" value="1"/>
</dbReference>
<dbReference type="GO" id="GO:0016042">
    <property type="term" value="P:lipid catabolic process"/>
    <property type="evidence" value="ECO:0007669"/>
    <property type="project" value="UniProtKB-UniRule"/>
</dbReference>
<feature type="domain" description="PNPLA" evidence="7">
    <location>
        <begin position="16"/>
        <end position="214"/>
    </location>
</feature>
<dbReference type="PROSITE" id="PS51635">
    <property type="entry name" value="PNPLA"/>
    <property type="match status" value="1"/>
</dbReference>
<feature type="short sequence motif" description="GXSXG" evidence="4">
    <location>
        <begin position="60"/>
        <end position="64"/>
    </location>
</feature>
<dbReference type="EMBL" id="JAULSW010000008">
    <property type="protein sequence ID" value="KAK3372475.1"/>
    <property type="molecule type" value="Genomic_DNA"/>
</dbReference>
<dbReference type="CDD" id="cd07216">
    <property type="entry name" value="Pat17_PNPLA8_PNPLA9_like3"/>
    <property type="match status" value="1"/>
</dbReference>
<feature type="region of interest" description="Disordered" evidence="5">
    <location>
        <begin position="904"/>
        <end position="1004"/>
    </location>
</feature>
<dbReference type="GO" id="GO:0046486">
    <property type="term" value="P:glycerolipid metabolic process"/>
    <property type="evidence" value="ECO:0007669"/>
    <property type="project" value="UniProtKB-ARBA"/>
</dbReference>
<feature type="short sequence motif" description="GXGXXG" evidence="4">
    <location>
        <begin position="20"/>
        <end position="25"/>
    </location>
</feature>
<feature type="compositionally biased region" description="Basic and acidic residues" evidence="5">
    <location>
        <begin position="906"/>
        <end position="915"/>
    </location>
</feature>
<evidence type="ECO:0000259" key="7">
    <source>
        <dbReference type="PROSITE" id="PS51635"/>
    </source>
</evidence>
<evidence type="ECO:0000256" key="2">
    <source>
        <dbReference type="ARBA" id="ARBA00022963"/>
    </source>
</evidence>
<evidence type="ECO:0000256" key="6">
    <source>
        <dbReference type="SAM" id="SignalP"/>
    </source>
</evidence>
<feature type="active site" description="Proton acceptor" evidence="4">
    <location>
        <position position="201"/>
    </location>
</feature>
<keyword evidence="3 4" id="KW-0443">Lipid metabolism</keyword>
<evidence type="ECO:0000313" key="9">
    <source>
        <dbReference type="Proteomes" id="UP001285441"/>
    </source>
</evidence>
<evidence type="ECO:0000256" key="1">
    <source>
        <dbReference type="ARBA" id="ARBA00022801"/>
    </source>
</evidence>
<dbReference type="GO" id="GO:0047499">
    <property type="term" value="F:calcium-independent phospholipase A2 activity"/>
    <property type="evidence" value="ECO:0007669"/>
    <property type="project" value="TreeGrafter"/>
</dbReference>
<proteinExistence type="predicted"/>
<keyword evidence="9" id="KW-1185">Reference proteome</keyword>
<dbReference type="SUPFAM" id="SSF52540">
    <property type="entry name" value="P-loop containing nucleoside triphosphate hydrolases"/>
    <property type="match status" value="1"/>
</dbReference>
<evidence type="ECO:0000313" key="8">
    <source>
        <dbReference type="EMBL" id="KAK3372475.1"/>
    </source>
</evidence>
<reference evidence="8" key="1">
    <citation type="journal article" date="2023" name="Mol. Phylogenet. Evol.">
        <title>Genome-scale phylogeny and comparative genomics of the fungal order Sordariales.</title>
        <authorList>
            <person name="Hensen N."/>
            <person name="Bonometti L."/>
            <person name="Westerberg I."/>
            <person name="Brannstrom I.O."/>
            <person name="Guillou S."/>
            <person name="Cros-Aarteil S."/>
            <person name="Calhoun S."/>
            <person name="Haridas S."/>
            <person name="Kuo A."/>
            <person name="Mondo S."/>
            <person name="Pangilinan J."/>
            <person name="Riley R."/>
            <person name="LaButti K."/>
            <person name="Andreopoulos B."/>
            <person name="Lipzen A."/>
            <person name="Chen C."/>
            <person name="Yan M."/>
            <person name="Daum C."/>
            <person name="Ng V."/>
            <person name="Clum A."/>
            <person name="Steindorff A."/>
            <person name="Ohm R.A."/>
            <person name="Martin F."/>
            <person name="Silar P."/>
            <person name="Natvig D.O."/>
            <person name="Lalanne C."/>
            <person name="Gautier V."/>
            <person name="Ament-Velasquez S.L."/>
            <person name="Kruys A."/>
            <person name="Hutchinson M.I."/>
            <person name="Powell A.J."/>
            <person name="Barry K."/>
            <person name="Miller A.N."/>
            <person name="Grigoriev I.V."/>
            <person name="Debuchy R."/>
            <person name="Gladieux P."/>
            <person name="Hiltunen Thoren M."/>
            <person name="Johannesson H."/>
        </authorList>
    </citation>
    <scope>NUCLEOTIDE SEQUENCE</scope>
    <source>
        <strain evidence="8">CBS 232.78</strain>
    </source>
</reference>
<accession>A0AAE0KA55</accession>
<dbReference type="Proteomes" id="UP001285441">
    <property type="component" value="Unassembled WGS sequence"/>
</dbReference>
<dbReference type="InterPro" id="IPR002641">
    <property type="entry name" value="PNPLA_dom"/>
</dbReference>
<name>A0AAE0KA55_9PEZI</name>
<dbReference type="Gene3D" id="1.25.40.10">
    <property type="entry name" value="Tetratricopeptide repeat domain"/>
    <property type="match status" value="1"/>
</dbReference>
<evidence type="ECO:0000256" key="5">
    <source>
        <dbReference type="SAM" id="MobiDB-lite"/>
    </source>
</evidence>
<reference evidence="8" key="2">
    <citation type="submission" date="2023-06" db="EMBL/GenBank/DDBJ databases">
        <authorList>
            <consortium name="Lawrence Berkeley National Laboratory"/>
            <person name="Haridas S."/>
            <person name="Hensen N."/>
            <person name="Bonometti L."/>
            <person name="Westerberg I."/>
            <person name="Brannstrom I.O."/>
            <person name="Guillou S."/>
            <person name="Cros-Aarteil S."/>
            <person name="Calhoun S."/>
            <person name="Kuo A."/>
            <person name="Mondo S."/>
            <person name="Pangilinan J."/>
            <person name="Riley R."/>
            <person name="LaButti K."/>
            <person name="Andreopoulos B."/>
            <person name="Lipzen A."/>
            <person name="Chen C."/>
            <person name="Yanf M."/>
            <person name="Daum C."/>
            <person name="Ng V."/>
            <person name="Clum A."/>
            <person name="Steindorff A."/>
            <person name="Ohm R."/>
            <person name="Martin F."/>
            <person name="Silar P."/>
            <person name="Natvig D."/>
            <person name="Lalanne C."/>
            <person name="Gautier V."/>
            <person name="Ament-velasquez S.L."/>
            <person name="Kruys A."/>
            <person name="Hutchinson M.I."/>
            <person name="Powell A.J."/>
            <person name="Barry K."/>
            <person name="Miller A.N."/>
            <person name="Grigoriev I.V."/>
            <person name="Debuchy R."/>
            <person name="Gladieux P."/>
            <person name="Thoren M.H."/>
            <person name="Johannesson H."/>
        </authorList>
    </citation>
    <scope>NUCLEOTIDE SEQUENCE</scope>
    <source>
        <strain evidence="8">CBS 232.78</strain>
    </source>
</reference>
<feature type="chain" id="PRO_5042077696" description="PNPLA domain-containing protein" evidence="6">
    <location>
        <begin position="17"/>
        <end position="1210"/>
    </location>
</feature>
<dbReference type="InterPro" id="IPR016035">
    <property type="entry name" value="Acyl_Trfase/lysoPLipase"/>
</dbReference>